<feature type="domain" description="VTT" evidence="2">
    <location>
        <begin position="24"/>
        <end position="144"/>
    </location>
</feature>
<evidence type="ECO:0000256" key="1">
    <source>
        <dbReference type="SAM" id="Phobius"/>
    </source>
</evidence>
<reference evidence="3 4" key="1">
    <citation type="journal article" date="2016" name="Nat. Commun.">
        <title>Thousands of microbial genomes shed light on interconnected biogeochemical processes in an aquifer system.</title>
        <authorList>
            <person name="Anantharaman K."/>
            <person name="Brown C.T."/>
            <person name="Hug L.A."/>
            <person name="Sharon I."/>
            <person name="Castelle C.J."/>
            <person name="Probst A.J."/>
            <person name="Thomas B.C."/>
            <person name="Singh A."/>
            <person name="Wilkins M.J."/>
            <person name="Karaoz U."/>
            <person name="Brodie E.L."/>
            <person name="Williams K.H."/>
            <person name="Hubbard S.S."/>
            <person name="Banfield J.F."/>
        </authorList>
    </citation>
    <scope>NUCLEOTIDE SEQUENCE [LARGE SCALE GENOMIC DNA]</scope>
</reference>
<gene>
    <name evidence="3" type="ORF">A2942_01975</name>
</gene>
<dbReference type="GO" id="GO:0005886">
    <property type="term" value="C:plasma membrane"/>
    <property type="evidence" value="ECO:0007669"/>
    <property type="project" value="TreeGrafter"/>
</dbReference>
<organism evidence="3 4">
    <name type="scientific">Candidatus Lloydbacteria bacterium RIFCSPLOWO2_01_FULL_50_20</name>
    <dbReference type="NCBI Taxonomy" id="1798665"/>
    <lineage>
        <taxon>Bacteria</taxon>
        <taxon>Candidatus Lloydiibacteriota</taxon>
    </lineage>
</organism>
<keyword evidence="1" id="KW-0812">Transmembrane</keyword>
<feature type="transmembrane region" description="Helical" evidence="1">
    <location>
        <begin position="124"/>
        <end position="150"/>
    </location>
</feature>
<feature type="transmembrane region" description="Helical" evidence="1">
    <location>
        <begin position="12"/>
        <end position="36"/>
    </location>
</feature>
<dbReference type="STRING" id="1798665.A2942_01975"/>
<dbReference type="AlphaFoldDB" id="A0A1G2DG31"/>
<keyword evidence="1" id="KW-1133">Transmembrane helix</keyword>
<evidence type="ECO:0000313" key="3">
    <source>
        <dbReference type="EMBL" id="OGZ11911.1"/>
    </source>
</evidence>
<keyword evidence="1" id="KW-0472">Membrane</keyword>
<dbReference type="EMBL" id="MHLP01000031">
    <property type="protein sequence ID" value="OGZ11911.1"/>
    <property type="molecule type" value="Genomic_DNA"/>
</dbReference>
<sequence length="196" mass="22134">METLIWLVQNYGYFFVFIGTFLEGETIVALAGFAAYEGYLKLVYIIPIAIAGALLGDQTFFYFGRYKGRKFLSRRPQLEARVEKVHLLLEQYHGWIIFGSRFMYGFRAIIPMALGASRLSGTKFFFLNFLGAVVWGIFFAFGGYAFGGAIELFLGNVKRFEVIVVVAAIAILVVTQIVFYLRGKPEKTDIVSPVKE</sequence>
<dbReference type="Proteomes" id="UP000178534">
    <property type="component" value="Unassembled WGS sequence"/>
</dbReference>
<feature type="transmembrane region" description="Helical" evidence="1">
    <location>
        <begin position="162"/>
        <end position="181"/>
    </location>
</feature>
<evidence type="ECO:0000313" key="4">
    <source>
        <dbReference type="Proteomes" id="UP000178534"/>
    </source>
</evidence>
<protein>
    <recommendedName>
        <fullName evidence="2">VTT domain-containing protein</fullName>
    </recommendedName>
</protein>
<dbReference type="InterPro" id="IPR032816">
    <property type="entry name" value="VTT_dom"/>
</dbReference>
<dbReference type="PANTHER" id="PTHR42709:SF2">
    <property type="entry name" value="INNER MEMBRANE PROTEIN YOHD"/>
    <property type="match status" value="1"/>
</dbReference>
<evidence type="ECO:0000259" key="2">
    <source>
        <dbReference type="Pfam" id="PF09335"/>
    </source>
</evidence>
<name>A0A1G2DG31_9BACT</name>
<feature type="transmembrane region" description="Helical" evidence="1">
    <location>
        <begin position="42"/>
        <end position="64"/>
    </location>
</feature>
<dbReference type="PANTHER" id="PTHR42709">
    <property type="entry name" value="ALKALINE PHOSPHATASE LIKE PROTEIN"/>
    <property type="match status" value="1"/>
</dbReference>
<dbReference type="InterPro" id="IPR051311">
    <property type="entry name" value="DedA_domain"/>
</dbReference>
<proteinExistence type="predicted"/>
<comment type="caution">
    <text evidence="3">The sequence shown here is derived from an EMBL/GenBank/DDBJ whole genome shotgun (WGS) entry which is preliminary data.</text>
</comment>
<dbReference type="Pfam" id="PF09335">
    <property type="entry name" value="VTT_dom"/>
    <property type="match status" value="1"/>
</dbReference>
<accession>A0A1G2DG31</accession>